<evidence type="ECO:0000313" key="2">
    <source>
        <dbReference type="Proteomes" id="UP000593568"/>
    </source>
</evidence>
<dbReference type="EMBL" id="JABEZW010000009">
    <property type="protein sequence ID" value="MBA0775518.1"/>
    <property type="molecule type" value="Genomic_DNA"/>
</dbReference>
<proteinExistence type="predicted"/>
<evidence type="ECO:0000313" key="1">
    <source>
        <dbReference type="EMBL" id="MBA0775518.1"/>
    </source>
</evidence>
<comment type="caution">
    <text evidence="1">The sequence shown here is derived from an EMBL/GenBank/DDBJ whole genome shotgun (WGS) entry which is preliminary data.</text>
</comment>
<accession>A0A7J9ERP4</accession>
<organism evidence="1 2">
    <name type="scientific">Gossypium trilobum</name>
    <dbReference type="NCBI Taxonomy" id="34281"/>
    <lineage>
        <taxon>Eukaryota</taxon>
        <taxon>Viridiplantae</taxon>
        <taxon>Streptophyta</taxon>
        <taxon>Embryophyta</taxon>
        <taxon>Tracheophyta</taxon>
        <taxon>Spermatophyta</taxon>
        <taxon>Magnoliopsida</taxon>
        <taxon>eudicotyledons</taxon>
        <taxon>Gunneridae</taxon>
        <taxon>Pentapetalae</taxon>
        <taxon>rosids</taxon>
        <taxon>malvids</taxon>
        <taxon>Malvales</taxon>
        <taxon>Malvaceae</taxon>
        <taxon>Malvoideae</taxon>
        <taxon>Gossypium</taxon>
    </lineage>
</organism>
<evidence type="ECO:0008006" key="3">
    <source>
        <dbReference type="Google" id="ProtNLM"/>
    </source>
</evidence>
<keyword evidence="2" id="KW-1185">Reference proteome</keyword>
<dbReference type="Proteomes" id="UP000593568">
    <property type="component" value="Unassembled WGS sequence"/>
</dbReference>
<dbReference type="AlphaFoldDB" id="A0A7J9ERP4"/>
<name>A0A7J9ERP4_9ROSI</name>
<protein>
    <recommendedName>
        <fullName evidence="3">RNase H type-1 domain-containing protein</fullName>
    </recommendedName>
</protein>
<feature type="non-terminal residue" evidence="1">
    <location>
        <position position="119"/>
    </location>
</feature>
<reference evidence="1 2" key="1">
    <citation type="journal article" date="2019" name="Genome Biol. Evol.">
        <title>Insights into the evolution of the New World diploid cottons (Gossypium, subgenus Houzingenia) based on genome sequencing.</title>
        <authorList>
            <person name="Grover C.E."/>
            <person name="Arick M.A. 2nd"/>
            <person name="Thrash A."/>
            <person name="Conover J.L."/>
            <person name="Sanders W.S."/>
            <person name="Peterson D.G."/>
            <person name="Frelichowski J.E."/>
            <person name="Scheffler J.A."/>
            <person name="Scheffler B.E."/>
            <person name="Wendel J.F."/>
        </authorList>
    </citation>
    <scope>NUCLEOTIDE SEQUENCE [LARGE SCALE GENOMIC DNA]</scope>
    <source>
        <strain evidence="1">8</strain>
        <tissue evidence="1">Leaf</tissue>
    </source>
</reference>
<sequence>MNFSDQCRLLCCAIWGIWTNRNLVLHEGSQIKGKEIADWITRYIGKIDNLEDNKFTRSIVIEEWRPPLGTDVKVIFDAAYNQSLARSRSGVVALLLGNHLGLSPVTIEGDARTIIKKSQ</sequence>
<gene>
    <name evidence="1" type="ORF">Gotri_010660</name>
</gene>